<dbReference type="OMA" id="FFPIAND"/>
<evidence type="ECO:0000313" key="4">
    <source>
        <dbReference type="Proteomes" id="UP000472265"/>
    </source>
</evidence>
<feature type="signal peptide" evidence="2">
    <location>
        <begin position="1"/>
        <end position="37"/>
    </location>
</feature>
<evidence type="ECO:0000256" key="2">
    <source>
        <dbReference type="SAM" id="SignalP"/>
    </source>
</evidence>
<proteinExistence type="predicted"/>
<dbReference type="GeneTree" id="ENSGT00940000177140"/>
<dbReference type="InParanoid" id="A0A671VBF3"/>
<dbReference type="CDD" id="cd00229">
    <property type="entry name" value="SGNH_hydrolase"/>
    <property type="match status" value="1"/>
</dbReference>
<feature type="region of interest" description="Disordered" evidence="1">
    <location>
        <begin position="316"/>
        <end position="338"/>
    </location>
</feature>
<keyword evidence="2" id="KW-0732">Signal</keyword>
<accession>A0A671VBF3</accession>
<dbReference type="AlphaFoldDB" id="A0A671VBF3"/>
<reference evidence="3" key="3">
    <citation type="submission" date="2025-09" db="UniProtKB">
        <authorList>
            <consortium name="Ensembl"/>
        </authorList>
    </citation>
    <scope>IDENTIFICATION</scope>
</reference>
<dbReference type="InterPro" id="IPR036514">
    <property type="entry name" value="SGNH_hydro_sf"/>
</dbReference>
<dbReference type="Proteomes" id="UP000472265">
    <property type="component" value="Chromosome 13"/>
</dbReference>
<dbReference type="SUPFAM" id="SSF52266">
    <property type="entry name" value="SGNH hydrolase"/>
    <property type="match status" value="1"/>
</dbReference>
<dbReference type="Ensembl" id="ENSSAUT00010024988.1">
    <property type="protein sequence ID" value="ENSSAUP00010023645.1"/>
    <property type="gene ID" value="ENSSAUG00010010413.1"/>
</dbReference>
<evidence type="ECO:0000256" key="1">
    <source>
        <dbReference type="SAM" id="MobiDB-lite"/>
    </source>
</evidence>
<evidence type="ECO:0008006" key="5">
    <source>
        <dbReference type="Google" id="ProtNLM"/>
    </source>
</evidence>
<feature type="compositionally biased region" description="Polar residues" evidence="1">
    <location>
        <begin position="316"/>
        <end position="330"/>
    </location>
</feature>
<reference evidence="3" key="2">
    <citation type="submission" date="2025-08" db="UniProtKB">
        <authorList>
            <consortium name="Ensembl"/>
        </authorList>
    </citation>
    <scope>IDENTIFICATION</scope>
</reference>
<sequence length="368" mass="40402">MPRGKSFRRSEAAKKNLASLRMCILLFFCLSIESGTGKRHAVKQWHKSLLTGRQHKLVLPCESPDKKFVLVVGDSHLRAIVDGFVPMPEGSLSFGLMCTPGACAMELRTELLHAAVPRTPDAVLVIAPSNNLTSSRTIDEAGADFAKLLLSACSRWPNVCVTDFAPRLTVEVDQQQLLREEFRRVAARMGVRFFSFADHFPMDRLKLWSKDGVHLSDSDGMPIFAGLLWSVAYEFLHPPTPKPQPAPRTSPPRRQVVPKVVVKGEVTVPRPSNPFEWTVVGKGRKVIVYTPSSSVLWCQHSLIPTRHILTFGHTPLSSTSDAEGTPSTSDIDAEGHLTNLNANPSSVDFDARGSDNVQLACAGSVGFR</sequence>
<name>A0A671VBF3_SPAAU</name>
<feature type="chain" id="PRO_5025628984" description="SGNH hydrolase-type esterase domain-containing protein" evidence="2">
    <location>
        <begin position="38"/>
        <end position="368"/>
    </location>
</feature>
<evidence type="ECO:0000313" key="3">
    <source>
        <dbReference type="Ensembl" id="ENSSAUP00010023645.1"/>
    </source>
</evidence>
<keyword evidence="4" id="KW-1185">Reference proteome</keyword>
<organism evidence="3 4">
    <name type="scientific">Sparus aurata</name>
    <name type="common">Gilthead sea bream</name>
    <dbReference type="NCBI Taxonomy" id="8175"/>
    <lineage>
        <taxon>Eukaryota</taxon>
        <taxon>Metazoa</taxon>
        <taxon>Chordata</taxon>
        <taxon>Craniata</taxon>
        <taxon>Vertebrata</taxon>
        <taxon>Euteleostomi</taxon>
        <taxon>Actinopterygii</taxon>
        <taxon>Neopterygii</taxon>
        <taxon>Teleostei</taxon>
        <taxon>Neoteleostei</taxon>
        <taxon>Acanthomorphata</taxon>
        <taxon>Eupercaria</taxon>
        <taxon>Spariformes</taxon>
        <taxon>Sparidae</taxon>
        <taxon>Sparus</taxon>
    </lineage>
</organism>
<protein>
    <recommendedName>
        <fullName evidence="5">SGNH hydrolase-type esterase domain-containing protein</fullName>
    </recommendedName>
</protein>
<dbReference type="Gene3D" id="3.40.50.1110">
    <property type="entry name" value="SGNH hydrolase"/>
    <property type="match status" value="1"/>
</dbReference>
<reference evidence="3" key="1">
    <citation type="submission" date="2021-04" db="EMBL/GenBank/DDBJ databases">
        <authorList>
            <consortium name="Wellcome Sanger Institute Data Sharing"/>
        </authorList>
    </citation>
    <scope>NUCLEOTIDE SEQUENCE [LARGE SCALE GENOMIC DNA]</scope>
</reference>